<organism evidence="2 3">
    <name type="scientific">Solimonas fluminis</name>
    <dbReference type="NCBI Taxonomy" id="2086571"/>
    <lineage>
        <taxon>Bacteria</taxon>
        <taxon>Pseudomonadati</taxon>
        <taxon>Pseudomonadota</taxon>
        <taxon>Gammaproteobacteria</taxon>
        <taxon>Nevskiales</taxon>
        <taxon>Nevskiaceae</taxon>
        <taxon>Solimonas</taxon>
    </lineage>
</organism>
<dbReference type="InterPro" id="IPR029058">
    <property type="entry name" value="AB_hydrolase_fold"/>
</dbReference>
<protein>
    <recommendedName>
        <fullName evidence="1">AB hydrolase-1 domain-containing protein</fullName>
    </recommendedName>
</protein>
<evidence type="ECO:0000313" key="3">
    <source>
        <dbReference type="Proteomes" id="UP000238220"/>
    </source>
</evidence>
<dbReference type="InterPro" id="IPR050266">
    <property type="entry name" value="AB_hydrolase_sf"/>
</dbReference>
<accession>A0A2S5TEA5</accession>
<dbReference type="OrthoDB" id="9780744at2"/>
<gene>
    <name evidence="2" type="ORF">C3942_13700</name>
</gene>
<comment type="caution">
    <text evidence="2">The sequence shown here is derived from an EMBL/GenBank/DDBJ whole genome shotgun (WGS) entry which is preliminary data.</text>
</comment>
<evidence type="ECO:0000313" key="2">
    <source>
        <dbReference type="EMBL" id="PPE73321.1"/>
    </source>
</evidence>
<name>A0A2S5TEA5_9GAMM</name>
<feature type="domain" description="AB hydrolase-1" evidence="1">
    <location>
        <begin position="24"/>
        <end position="289"/>
    </location>
</feature>
<dbReference type="SUPFAM" id="SSF53474">
    <property type="entry name" value="alpha/beta-Hydrolases"/>
    <property type="match status" value="1"/>
</dbReference>
<dbReference type="PANTHER" id="PTHR43798">
    <property type="entry name" value="MONOACYLGLYCEROL LIPASE"/>
    <property type="match status" value="1"/>
</dbReference>
<dbReference type="RefSeq" id="WP_104230917.1">
    <property type="nucleotide sequence ID" value="NZ_PSNW01000007.1"/>
</dbReference>
<dbReference type="PANTHER" id="PTHR43798:SF33">
    <property type="entry name" value="HYDROLASE, PUTATIVE (AFU_ORTHOLOGUE AFUA_2G14860)-RELATED"/>
    <property type="match status" value="1"/>
</dbReference>
<dbReference type="GO" id="GO:0016020">
    <property type="term" value="C:membrane"/>
    <property type="evidence" value="ECO:0007669"/>
    <property type="project" value="TreeGrafter"/>
</dbReference>
<sequence length="316" mass="36478">MPHVTLRDGARMHYWDIGRGPACVLLHGFGMHGWMWLPLVAPLALRNRFILPDLRGFGRSHLLPIRKYNALEQHADDLEDLLTALDLKQPALAGMSMGACTSLEYQRRYGFDRVSGYLNIDNPPCVTGKPGWPWGLFGERHLVFRNELRELIADMGEHAPYTRFEELPKTLRGRMWQHLAQFGMDAVENRGLQRLFSLGRFEPLIKRLAGTGQWRVYLDIMRTYAELDHDWRDSVGRTQGKIFRVFAGTHSRLYPIEGQMAFARYVPDVEIVRFEGAGHCVQFDSPALFTRELGRFLDDVHRRPQRVAAEPQRLRA</sequence>
<dbReference type="Pfam" id="PF12697">
    <property type="entry name" value="Abhydrolase_6"/>
    <property type="match status" value="1"/>
</dbReference>
<dbReference type="InterPro" id="IPR000073">
    <property type="entry name" value="AB_hydrolase_1"/>
</dbReference>
<proteinExistence type="predicted"/>
<dbReference type="Gene3D" id="3.40.50.1820">
    <property type="entry name" value="alpha/beta hydrolase"/>
    <property type="match status" value="1"/>
</dbReference>
<dbReference type="AlphaFoldDB" id="A0A2S5TEA5"/>
<dbReference type="EMBL" id="PSNW01000007">
    <property type="protein sequence ID" value="PPE73321.1"/>
    <property type="molecule type" value="Genomic_DNA"/>
</dbReference>
<reference evidence="2 3" key="1">
    <citation type="submission" date="2018-02" db="EMBL/GenBank/DDBJ databases">
        <title>Genome sequencing of Solimonas sp. HR-BB.</title>
        <authorList>
            <person name="Lee Y."/>
            <person name="Jeon C.O."/>
        </authorList>
    </citation>
    <scope>NUCLEOTIDE SEQUENCE [LARGE SCALE GENOMIC DNA]</scope>
    <source>
        <strain evidence="2 3">HR-BB</strain>
    </source>
</reference>
<keyword evidence="3" id="KW-1185">Reference proteome</keyword>
<evidence type="ECO:0000259" key="1">
    <source>
        <dbReference type="Pfam" id="PF12697"/>
    </source>
</evidence>
<dbReference type="Proteomes" id="UP000238220">
    <property type="component" value="Unassembled WGS sequence"/>
</dbReference>